<keyword evidence="7 10" id="KW-1133">Transmembrane helix</keyword>
<comment type="subcellular location">
    <subcellularLocation>
        <location evidence="1 10">Cell membrane</location>
        <topology evidence="1 10">Multi-pass membrane protein</topology>
    </subcellularLocation>
</comment>
<protein>
    <recommendedName>
        <fullName evidence="10">Protein-export membrane protein SecG</fullName>
    </recommendedName>
</protein>
<evidence type="ECO:0000256" key="7">
    <source>
        <dbReference type="ARBA" id="ARBA00022989"/>
    </source>
</evidence>
<comment type="function">
    <text evidence="10">Involved in protein export. Participates in an early event of protein translocation.</text>
</comment>
<evidence type="ECO:0000256" key="4">
    <source>
        <dbReference type="ARBA" id="ARBA00022475"/>
    </source>
</evidence>
<keyword evidence="8 10" id="KW-0811">Translocation</keyword>
<dbReference type="Pfam" id="PF03840">
    <property type="entry name" value="SecG"/>
    <property type="match status" value="1"/>
</dbReference>
<comment type="similarity">
    <text evidence="2 10">Belongs to the SecG family.</text>
</comment>
<evidence type="ECO:0000256" key="8">
    <source>
        <dbReference type="ARBA" id="ARBA00023010"/>
    </source>
</evidence>
<evidence type="ECO:0000256" key="1">
    <source>
        <dbReference type="ARBA" id="ARBA00004651"/>
    </source>
</evidence>
<dbReference type="InterPro" id="IPR004692">
    <property type="entry name" value="SecG"/>
</dbReference>
<keyword evidence="13" id="KW-1185">Reference proteome</keyword>
<feature type="transmembrane region" description="Helical" evidence="10">
    <location>
        <begin position="6"/>
        <end position="22"/>
    </location>
</feature>
<dbReference type="Proteomes" id="UP000273405">
    <property type="component" value="Unassembled WGS sequence"/>
</dbReference>
<dbReference type="PANTHER" id="PTHR34182:SF1">
    <property type="entry name" value="PROTEIN-EXPORT MEMBRANE PROTEIN SECG"/>
    <property type="match status" value="1"/>
</dbReference>
<name>A0A3A8NNM2_9BACT</name>
<dbReference type="GO" id="GO:0065002">
    <property type="term" value="P:intracellular protein transmembrane transport"/>
    <property type="evidence" value="ECO:0007669"/>
    <property type="project" value="TreeGrafter"/>
</dbReference>
<dbReference type="GO" id="GO:0009306">
    <property type="term" value="P:protein secretion"/>
    <property type="evidence" value="ECO:0007669"/>
    <property type="project" value="UniProtKB-UniRule"/>
</dbReference>
<feature type="compositionally biased region" description="Low complexity" evidence="11">
    <location>
        <begin position="93"/>
        <end position="134"/>
    </location>
</feature>
<proteinExistence type="inferred from homology"/>
<sequence>MLTFFTIVHVLLCVFMIFVILLQPGKDAGMGSALGGGAATSAFGGRGAVTFLSKLTGICAGLFFLTSLGLSFVGLRGSVAAGGSVASPPPAATAPATPGAAPTTGAAPATTPAPAAPGSVEQERTATPPAEGQPAPAPTTPAP</sequence>
<evidence type="ECO:0000256" key="9">
    <source>
        <dbReference type="ARBA" id="ARBA00023136"/>
    </source>
</evidence>
<evidence type="ECO:0000313" key="13">
    <source>
        <dbReference type="Proteomes" id="UP000273405"/>
    </source>
</evidence>
<dbReference type="EMBL" id="RAWG01000040">
    <property type="protein sequence ID" value="RKH45109.1"/>
    <property type="molecule type" value="Genomic_DNA"/>
</dbReference>
<keyword evidence="9 10" id="KW-0472">Membrane</keyword>
<keyword evidence="6 10" id="KW-0653">Protein transport</keyword>
<evidence type="ECO:0000313" key="12">
    <source>
        <dbReference type="EMBL" id="RKH45109.1"/>
    </source>
</evidence>
<dbReference type="GO" id="GO:0015450">
    <property type="term" value="F:protein-transporting ATPase activity"/>
    <property type="evidence" value="ECO:0007669"/>
    <property type="project" value="UniProtKB-UniRule"/>
</dbReference>
<keyword evidence="5 10" id="KW-0812">Transmembrane</keyword>
<dbReference type="GO" id="GO:0043952">
    <property type="term" value="P:protein transport by the Sec complex"/>
    <property type="evidence" value="ECO:0007669"/>
    <property type="project" value="TreeGrafter"/>
</dbReference>
<evidence type="ECO:0000256" key="3">
    <source>
        <dbReference type="ARBA" id="ARBA00022448"/>
    </source>
</evidence>
<keyword evidence="4 10" id="KW-1003">Cell membrane</keyword>
<dbReference type="RefSeq" id="WP_120624840.1">
    <property type="nucleotide sequence ID" value="NZ_RAWG01000040.1"/>
</dbReference>
<comment type="caution">
    <text evidence="12">The sequence shown here is derived from an EMBL/GenBank/DDBJ whole genome shotgun (WGS) entry which is preliminary data.</text>
</comment>
<gene>
    <name evidence="12" type="primary">secG</name>
    <name evidence="12" type="ORF">D7X12_08905</name>
</gene>
<dbReference type="PRINTS" id="PR01651">
    <property type="entry name" value="SECGEXPORT"/>
</dbReference>
<evidence type="ECO:0000256" key="5">
    <source>
        <dbReference type="ARBA" id="ARBA00022692"/>
    </source>
</evidence>
<accession>A0A3A8NNM2</accession>
<reference evidence="13" key="1">
    <citation type="submission" date="2018-09" db="EMBL/GenBank/DDBJ databases">
        <authorList>
            <person name="Livingstone P.G."/>
            <person name="Whitworth D.E."/>
        </authorList>
    </citation>
    <scope>NUCLEOTIDE SEQUENCE [LARGE SCALE GENOMIC DNA]</scope>
    <source>
        <strain evidence="13">CA040B</strain>
    </source>
</reference>
<comment type="caution">
    <text evidence="10">Lacks conserved residue(s) required for the propagation of feature annotation.</text>
</comment>
<feature type="region of interest" description="Disordered" evidence="11">
    <location>
        <begin position="82"/>
        <end position="143"/>
    </location>
</feature>
<evidence type="ECO:0000256" key="2">
    <source>
        <dbReference type="ARBA" id="ARBA00008445"/>
    </source>
</evidence>
<evidence type="ECO:0000256" key="11">
    <source>
        <dbReference type="SAM" id="MobiDB-lite"/>
    </source>
</evidence>
<organism evidence="12 13">
    <name type="scientific">Corallococcus sicarius</name>
    <dbReference type="NCBI Taxonomy" id="2316726"/>
    <lineage>
        <taxon>Bacteria</taxon>
        <taxon>Pseudomonadati</taxon>
        <taxon>Myxococcota</taxon>
        <taxon>Myxococcia</taxon>
        <taxon>Myxococcales</taxon>
        <taxon>Cystobacterineae</taxon>
        <taxon>Myxococcaceae</taxon>
        <taxon>Corallococcus</taxon>
    </lineage>
</organism>
<dbReference type="GO" id="GO:0005886">
    <property type="term" value="C:plasma membrane"/>
    <property type="evidence" value="ECO:0007669"/>
    <property type="project" value="UniProtKB-SubCell"/>
</dbReference>
<evidence type="ECO:0000256" key="10">
    <source>
        <dbReference type="RuleBase" id="RU365087"/>
    </source>
</evidence>
<dbReference type="AlphaFoldDB" id="A0A3A8NNM2"/>
<dbReference type="NCBIfam" id="TIGR00810">
    <property type="entry name" value="secG"/>
    <property type="match status" value="1"/>
</dbReference>
<dbReference type="PANTHER" id="PTHR34182">
    <property type="entry name" value="PROTEIN-EXPORT MEMBRANE PROTEIN SECG"/>
    <property type="match status" value="1"/>
</dbReference>
<evidence type="ECO:0000256" key="6">
    <source>
        <dbReference type="ARBA" id="ARBA00022927"/>
    </source>
</evidence>
<keyword evidence="3 10" id="KW-0813">Transport</keyword>